<name>A0A1B7MJW4_9AGAM</name>
<evidence type="ECO:0000313" key="4">
    <source>
        <dbReference type="Proteomes" id="UP000092154"/>
    </source>
</evidence>
<evidence type="ECO:0000259" key="2">
    <source>
        <dbReference type="PROSITE" id="PS50837"/>
    </source>
</evidence>
<dbReference type="SMART" id="SM00382">
    <property type="entry name" value="AAA"/>
    <property type="match status" value="1"/>
</dbReference>
<dbReference type="SUPFAM" id="SSF52540">
    <property type="entry name" value="P-loop containing nucleoside triphosphate hydrolases"/>
    <property type="match status" value="1"/>
</dbReference>
<dbReference type="OrthoDB" id="2928561at2759"/>
<dbReference type="AlphaFoldDB" id="A0A1B7MJW4"/>
<dbReference type="Pfam" id="PF24883">
    <property type="entry name" value="NPHP3_N"/>
    <property type="match status" value="1"/>
</dbReference>
<evidence type="ECO:0000256" key="1">
    <source>
        <dbReference type="ARBA" id="ARBA00022737"/>
    </source>
</evidence>
<dbReference type="EMBL" id="KV448893">
    <property type="protein sequence ID" value="OAX32872.1"/>
    <property type="molecule type" value="Genomic_DNA"/>
</dbReference>
<dbReference type="PANTHER" id="PTHR10039:SF17">
    <property type="entry name" value="FUNGAL STAND N-TERMINAL GOODBYE DOMAIN-CONTAINING PROTEIN-RELATED"/>
    <property type="match status" value="1"/>
</dbReference>
<dbReference type="PROSITE" id="PS50837">
    <property type="entry name" value="NACHT"/>
    <property type="match status" value="1"/>
</dbReference>
<keyword evidence="4" id="KW-1185">Reference proteome</keyword>
<dbReference type="InterPro" id="IPR056884">
    <property type="entry name" value="NPHP3-like_N"/>
</dbReference>
<sequence>MNYTANRTLVADTTNDETIFTSLSASVAHGALFDSRLWDSAQKRECLEGTRMSIFEQIEGALQANKSTMIWLSGSPGTGKSAIAHTLARRLKNLETSRLAGTFFFSRKHKDMSGKAGLDFFVPTLAYQIAKSKHMAKDIVVNAIRSDPAILDPRKPLADQFQDLIVKPLENVQIAWERLEPKVLVIDAIDACEEDRICELISCLSDLLRQPRIPTVHILITSRPLDVIDDAFEATSCEESMHRIILDDVDVDEIHKDICLLFKRALERNYRNYGMEHLESKLEDETILCLADKANGRFGAASAMMRFLEVNDDDIPCDFEEKLKIMKDPGDEYLDSLQIFRFYEFIINSSENPLRAYRHLSTVVNLAEPLAFPELRKLLGSLERDLLSILVSLSPIVRVPVDDSCAVEVLHKESLRAFLSTHSSEFHALQLLAHSSLRMMRDSFICRSDFKNVLQRMMTQIPIQVDPPPGGDKLMNFLESCLEQPCYEAFLASAWCSYTQSGPGTRCNIPYHAQPCDSIPEDIPKARSALKEFQPRSEFHDLQVFELLIELEAQPEMLFIVILWAIRHAHPSASHDNHSTNGSSISLMPSELDDIMRYVRKGIEQSSYSSTALRHACQYWSSYLSQAQMITDGRLRTFFRAFWKDKLLSWFERQWYLGGLESCIAILHVAQDINFNE</sequence>
<gene>
    <name evidence="3" type="ORF">K503DRAFT_571068</name>
</gene>
<reference evidence="3 4" key="1">
    <citation type="submission" date="2016-06" db="EMBL/GenBank/DDBJ databases">
        <title>Comparative genomics of the ectomycorrhizal sister species Rhizopogon vinicolor and Rhizopogon vesiculosus (Basidiomycota: Boletales) reveals a divergence of the mating type B locus.</title>
        <authorList>
            <consortium name="DOE Joint Genome Institute"/>
            <person name="Mujic A.B."/>
            <person name="Kuo A."/>
            <person name="Tritt A."/>
            <person name="Lipzen A."/>
            <person name="Chen C."/>
            <person name="Johnson J."/>
            <person name="Sharma A."/>
            <person name="Barry K."/>
            <person name="Grigoriev I.V."/>
            <person name="Spatafora J.W."/>
        </authorList>
    </citation>
    <scope>NUCLEOTIDE SEQUENCE [LARGE SCALE GENOMIC DNA]</scope>
    <source>
        <strain evidence="3 4">AM-OR11-026</strain>
    </source>
</reference>
<dbReference type="InterPro" id="IPR027417">
    <property type="entry name" value="P-loop_NTPase"/>
</dbReference>
<dbReference type="InterPro" id="IPR003593">
    <property type="entry name" value="AAA+_ATPase"/>
</dbReference>
<dbReference type="InParanoid" id="A0A1B7MJW4"/>
<proteinExistence type="predicted"/>
<dbReference type="PANTHER" id="PTHR10039">
    <property type="entry name" value="AMELOGENIN"/>
    <property type="match status" value="1"/>
</dbReference>
<accession>A0A1B7MJW4</accession>
<organism evidence="3 4">
    <name type="scientific">Rhizopogon vinicolor AM-OR11-026</name>
    <dbReference type="NCBI Taxonomy" id="1314800"/>
    <lineage>
        <taxon>Eukaryota</taxon>
        <taxon>Fungi</taxon>
        <taxon>Dikarya</taxon>
        <taxon>Basidiomycota</taxon>
        <taxon>Agaricomycotina</taxon>
        <taxon>Agaricomycetes</taxon>
        <taxon>Agaricomycetidae</taxon>
        <taxon>Boletales</taxon>
        <taxon>Suillineae</taxon>
        <taxon>Rhizopogonaceae</taxon>
        <taxon>Rhizopogon</taxon>
    </lineage>
</organism>
<dbReference type="Gene3D" id="3.40.50.300">
    <property type="entry name" value="P-loop containing nucleotide triphosphate hydrolases"/>
    <property type="match status" value="1"/>
</dbReference>
<protein>
    <recommendedName>
        <fullName evidence="2">NACHT domain-containing protein</fullName>
    </recommendedName>
</protein>
<dbReference type="Proteomes" id="UP000092154">
    <property type="component" value="Unassembled WGS sequence"/>
</dbReference>
<dbReference type="InterPro" id="IPR007111">
    <property type="entry name" value="NACHT_NTPase"/>
</dbReference>
<feature type="domain" description="NACHT" evidence="2">
    <location>
        <begin position="68"/>
        <end position="224"/>
    </location>
</feature>
<evidence type="ECO:0000313" key="3">
    <source>
        <dbReference type="EMBL" id="OAX32872.1"/>
    </source>
</evidence>
<keyword evidence="1" id="KW-0677">Repeat</keyword>